<gene>
    <name evidence="1" type="ORF">H8Q88_18215</name>
</gene>
<proteinExistence type="predicted"/>
<accession>A0A9X0UIW5</accession>
<protein>
    <submittedName>
        <fullName evidence="1">SPOR domain-containing protein</fullName>
    </submittedName>
</protein>
<sequence>MRISTINTAPRGLVYLLLGGALFFNGRLFAQEALCEATQASSEQLPVLASHCPIGDGLWGNSQPRSSQSQFWIQCGLLDKPLSLEQAKLIYQQISTHVWMKPEGRATRCLIGPYDSFTQARSELMLVNNLAAYRDAFIREIRPSAPPSSTVTTPTTDSPAKQAERKVAESGVAAIQPLRSARPVSVSEDVDIRHQATINGTTYVVPYSFAKNKSFYMEHNQPWNRLSYDEARTLCQQQTMRLVNQQEWQQLLASQIAERDQWPLYIPYWGEGRKGLFASGKVTQLQGNSKLNVLCVKSVSQ</sequence>
<dbReference type="Proteomes" id="UP000615796">
    <property type="component" value="Unassembled WGS sequence"/>
</dbReference>
<dbReference type="EMBL" id="JACRUP010000019">
    <property type="protein sequence ID" value="MBC5852842.1"/>
    <property type="molecule type" value="Genomic_DNA"/>
</dbReference>
<dbReference type="SUPFAM" id="SSF56436">
    <property type="entry name" value="C-type lectin-like"/>
    <property type="match status" value="1"/>
</dbReference>
<organism evidence="1 2">
    <name type="scientific">Vibrio metschnikovii</name>
    <dbReference type="NCBI Taxonomy" id="28172"/>
    <lineage>
        <taxon>Bacteria</taxon>
        <taxon>Pseudomonadati</taxon>
        <taxon>Pseudomonadota</taxon>
        <taxon>Gammaproteobacteria</taxon>
        <taxon>Vibrionales</taxon>
        <taxon>Vibrionaceae</taxon>
        <taxon>Vibrio</taxon>
    </lineage>
</organism>
<comment type="caution">
    <text evidence="1">The sequence shown here is derived from an EMBL/GenBank/DDBJ whole genome shotgun (WGS) entry which is preliminary data.</text>
</comment>
<evidence type="ECO:0000313" key="1">
    <source>
        <dbReference type="EMBL" id="MBC5852842.1"/>
    </source>
</evidence>
<reference evidence="1" key="1">
    <citation type="submission" date="2020-08" db="EMBL/GenBank/DDBJ databases">
        <title>Genome Sequencing and Pan-Genome Analysis of Migratory bird Vibrio Strains, Inner Mongolia.</title>
        <authorList>
            <person name="Zheng L."/>
        </authorList>
    </citation>
    <scope>NUCLEOTIDE SEQUENCE</scope>
    <source>
        <strain evidence="1">M13F</strain>
    </source>
</reference>
<keyword evidence="2" id="KW-1185">Reference proteome</keyword>
<name>A0A9X0UIW5_VIBME</name>
<dbReference type="RefSeq" id="WP_187027095.1">
    <property type="nucleotide sequence ID" value="NZ_JACRUP010000019.1"/>
</dbReference>
<dbReference type="AlphaFoldDB" id="A0A9X0UIW5"/>
<evidence type="ECO:0000313" key="2">
    <source>
        <dbReference type="Proteomes" id="UP000615796"/>
    </source>
</evidence>
<dbReference type="InterPro" id="IPR016187">
    <property type="entry name" value="CTDL_fold"/>
</dbReference>